<organism evidence="1 2">
    <name type="scientific">Rhodonia placenta</name>
    <dbReference type="NCBI Taxonomy" id="104341"/>
    <lineage>
        <taxon>Eukaryota</taxon>
        <taxon>Fungi</taxon>
        <taxon>Dikarya</taxon>
        <taxon>Basidiomycota</taxon>
        <taxon>Agaricomycotina</taxon>
        <taxon>Agaricomycetes</taxon>
        <taxon>Polyporales</taxon>
        <taxon>Adustoporiaceae</taxon>
        <taxon>Rhodonia</taxon>
    </lineage>
</organism>
<reference evidence="1" key="1">
    <citation type="submission" date="2020-11" db="EMBL/GenBank/DDBJ databases">
        <authorList>
            <person name="Koelle M."/>
            <person name="Horta M.A.C."/>
            <person name="Nowrousian M."/>
            <person name="Ohm R.A."/>
            <person name="Benz P."/>
            <person name="Pilgard A."/>
        </authorList>
    </citation>
    <scope>NUCLEOTIDE SEQUENCE</scope>
    <source>
        <strain evidence="1">FPRL280</strain>
    </source>
</reference>
<evidence type="ECO:0000313" key="1">
    <source>
        <dbReference type="EMBL" id="KAF9814674.1"/>
    </source>
</evidence>
<evidence type="ECO:0000313" key="2">
    <source>
        <dbReference type="Proteomes" id="UP000639403"/>
    </source>
</evidence>
<reference evidence="1" key="2">
    <citation type="journal article" name="Front. Microbiol.">
        <title>Degradative Capacity of Two Strains of Rhodonia placenta: From Phenotype to Genotype.</title>
        <authorList>
            <person name="Kolle M."/>
            <person name="Horta M.A.C."/>
            <person name="Nowrousian M."/>
            <person name="Ohm R.A."/>
            <person name="Benz J.P."/>
            <person name="Pilgard A."/>
        </authorList>
    </citation>
    <scope>NUCLEOTIDE SEQUENCE</scope>
    <source>
        <strain evidence="1">FPRL280</strain>
    </source>
</reference>
<protein>
    <submittedName>
        <fullName evidence="1">Uncharacterized protein</fullName>
    </submittedName>
</protein>
<sequence>MDFLPSSSTSPAVTISLPNGIWDIPTLLRKSLKVSPTRDGVPKAEASRLSMSRAQSNIQEAIKELTMKTDVLEKDAANKVHSVLIRALNLMNSCLELHNKFQVRGAMAWKY</sequence>
<dbReference type="Proteomes" id="UP000639403">
    <property type="component" value="Unassembled WGS sequence"/>
</dbReference>
<name>A0A8H7P2U9_9APHY</name>
<comment type="caution">
    <text evidence="1">The sequence shown here is derived from an EMBL/GenBank/DDBJ whole genome shotgun (WGS) entry which is preliminary data.</text>
</comment>
<gene>
    <name evidence="1" type="ORF">IEO21_04969</name>
</gene>
<dbReference type="EMBL" id="JADOXO010000082">
    <property type="protein sequence ID" value="KAF9814674.1"/>
    <property type="molecule type" value="Genomic_DNA"/>
</dbReference>
<dbReference type="AlphaFoldDB" id="A0A8H7P2U9"/>
<proteinExistence type="predicted"/>
<accession>A0A8H7P2U9</accession>